<dbReference type="InterPro" id="IPR051419">
    <property type="entry name" value="Lys/N-term_MeTrsfase_sf"/>
</dbReference>
<keyword evidence="2" id="KW-0489">Methyltransferase</keyword>
<dbReference type="SUPFAM" id="SSF53335">
    <property type="entry name" value="S-adenosyl-L-methionine-dependent methyltransferases"/>
    <property type="match status" value="1"/>
</dbReference>
<feature type="compositionally biased region" description="Basic and acidic residues" evidence="4">
    <location>
        <begin position="271"/>
        <end position="284"/>
    </location>
</feature>
<comment type="similarity">
    <text evidence="1">Belongs to the methyltransferase superfamily.</text>
</comment>
<feature type="compositionally biased region" description="Acidic residues" evidence="4">
    <location>
        <begin position="41"/>
        <end position="50"/>
    </location>
</feature>
<feature type="region of interest" description="Disordered" evidence="4">
    <location>
        <begin position="1"/>
        <end position="55"/>
    </location>
</feature>
<evidence type="ECO:0000256" key="1">
    <source>
        <dbReference type="ARBA" id="ARBA00008361"/>
    </source>
</evidence>
<reference evidence="5 6" key="1">
    <citation type="journal article" date="2015" name="Genome Biol. Evol.">
        <title>Comparative Genomics of a Bacterivorous Green Alga Reveals Evolutionary Causalities and Consequences of Phago-Mixotrophic Mode of Nutrition.</title>
        <authorList>
            <person name="Burns J.A."/>
            <person name="Paasch A."/>
            <person name="Narechania A."/>
            <person name="Kim E."/>
        </authorList>
    </citation>
    <scope>NUCLEOTIDE SEQUENCE [LARGE SCALE GENOMIC DNA]</scope>
    <source>
        <strain evidence="5 6">PLY_AMNH</strain>
    </source>
</reference>
<evidence type="ECO:0000313" key="6">
    <source>
        <dbReference type="Proteomes" id="UP001190700"/>
    </source>
</evidence>
<comment type="caution">
    <text evidence="5">The sequence shown here is derived from an EMBL/GenBank/DDBJ whole genome shotgun (WGS) entry which is preliminary data.</text>
</comment>
<name>A0AAE0BEJ2_9CHLO</name>
<dbReference type="PANTHER" id="PTHR12176">
    <property type="entry name" value="SAM-DEPENDENT METHYLTRANSFERASE SUPERFAMILY PROTEIN"/>
    <property type="match status" value="1"/>
</dbReference>
<evidence type="ECO:0000313" key="5">
    <source>
        <dbReference type="EMBL" id="KAK3234992.1"/>
    </source>
</evidence>
<dbReference type="InterPro" id="IPR029063">
    <property type="entry name" value="SAM-dependent_MTases_sf"/>
</dbReference>
<evidence type="ECO:0000256" key="2">
    <source>
        <dbReference type="ARBA" id="ARBA00022603"/>
    </source>
</evidence>
<organism evidence="5 6">
    <name type="scientific">Cymbomonas tetramitiformis</name>
    <dbReference type="NCBI Taxonomy" id="36881"/>
    <lineage>
        <taxon>Eukaryota</taxon>
        <taxon>Viridiplantae</taxon>
        <taxon>Chlorophyta</taxon>
        <taxon>Pyramimonadophyceae</taxon>
        <taxon>Pyramimonadales</taxon>
        <taxon>Pyramimonadaceae</taxon>
        <taxon>Cymbomonas</taxon>
    </lineage>
</organism>
<dbReference type="EMBL" id="LGRX02035399">
    <property type="protein sequence ID" value="KAK3234992.1"/>
    <property type="molecule type" value="Genomic_DNA"/>
</dbReference>
<dbReference type="PANTHER" id="PTHR12176:SF80">
    <property type="entry name" value="EEF1A LYSINE METHYLTRANSFERASE 4"/>
    <property type="match status" value="1"/>
</dbReference>
<protein>
    <recommendedName>
        <fullName evidence="7">Methyltransferase type 11 domain-containing protein</fullName>
    </recommendedName>
</protein>
<keyword evidence="6" id="KW-1185">Reference proteome</keyword>
<dbReference type="GO" id="GO:0008168">
    <property type="term" value="F:methyltransferase activity"/>
    <property type="evidence" value="ECO:0007669"/>
    <property type="project" value="UniProtKB-KW"/>
</dbReference>
<evidence type="ECO:0000256" key="4">
    <source>
        <dbReference type="SAM" id="MobiDB-lite"/>
    </source>
</evidence>
<accession>A0AAE0BEJ2</accession>
<dbReference type="GO" id="GO:0032259">
    <property type="term" value="P:methylation"/>
    <property type="evidence" value="ECO:0007669"/>
    <property type="project" value="UniProtKB-KW"/>
</dbReference>
<sequence length="423" mass="45250">MKFPAAVVDEEEKHKNGDAEIEGTVGSTAGVAEAGGRGEFVDGEEGEEKDGEEKHGTFDWVLTFEELREYVTPEALGVPSRARCLVLGCGTSPLSASLADDLGYDVTSADHDVGCVTHMQRLRPDLAWVHADLTSGTSCHTAGLLSTPLFSVAVDKCTLDCVLAEAGPVAAAGFLCTTRRTLAPRGVLVLASYKAPALMQPLVESLAAAGGESGLFTVESCRGVKTRTTAGFARHNPEGELSITVLRRQDRALQASSSANVRSEMGTADVGDDRLAPADAENKGETCKDWETRDLVVGPIVEAAGNEVLVGLAQEVEAVREALEEWTDWWFTERAPLLTESEEQRVRAAWADAVAANGGGDTEGWLPLAVAYRAIIDDALREAGFSLSDFKENVEEWLEVCEAHSGDGRMNLEKALAFLRENQ</sequence>
<keyword evidence="3" id="KW-0808">Transferase</keyword>
<proteinExistence type="inferred from homology"/>
<feature type="region of interest" description="Disordered" evidence="4">
    <location>
        <begin position="256"/>
        <end position="284"/>
    </location>
</feature>
<dbReference type="Proteomes" id="UP001190700">
    <property type="component" value="Unassembled WGS sequence"/>
</dbReference>
<evidence type="ECO:0000256" key="3">
    <source>
        <dbReference type="ARBA" id="ARBA00022679"/>
    </source>
</evidence>
<gene>
    <name evidence="5" type="ORF">CYMTET_54784</name>
</gene>
<dbReference type="Gene3D" id="3.40.50.150">
    <property type="entry name" value="Vaccinia Virus protein VP39"/>
    <property type="match status" value="1"/>
</dbReference>
<dbReference type="AlphaFoldDB" id="A0AAE0BEJ2"/>
<evidence type="ECO:0008006" key="7">
    <source>
        <dbReference type="Google" id="ProtNLM"/>
    </source>
</evidence>